<dbReference type="GO" id="GO:0003723">
    <property type="term" value="F:RNA binding"/>
    <property type="evidence" value="ECO:0007669"/>
    <property type="project" value="UniProtKB-UniRule"/>
</dbReference>
<dbReference type="SUPFAM" id="SSF52540">
    <property type="entry name" value="P-loop containing nucleoside triphosphate hydrolases"/>
    <property type="match status" value="2"/>
</dbReference>
<dbReference type="InterPro" id="IPR011545">
    <property type="entry name" value="DEAD/DEAH_box_helicase_dom"/>
</dbReference>
<comment type="function">
    <text evidence="6">RNA helicase.</text>
</comment>
<evidence type="ECO:0000256" key="3">
    <source>
        <dbReference type="ARBA" id="ARBA00022806"/>
    </source>
</evidence>
<evidence type="ECO:0000313" key="11">
    <source>
        <dbReference type="Proteomes" id="UP000698800"/>
    </source>
</evidence>
<feature type="region of interest" description="Disordered" evidence="7">
    <location>
        <begin position="1"/>
        <end position="102"/>
    </location>
</feature>
<reference evidence="10" key="1">
    <citation type="submission" date="2021-03" db="EMBL/GenBank/DDBJ databases">
        <title>Comparative genomics and phylogenomic investigation of the class Geoglossomycetes provide insights into ecological specialization and systematics.</title>
        <authorList>
            <person name="Melie T."/>
            <person name="Pirro S."/>
            <person name="Miller A.N."/>
            <person name="Quandt A."/>
        </authorList>
    </citation>
    <scope>NUCLEOTIDE SEQUENCE</scope>
    <source>
        <strain evidence="10">GBOQ0MN5Z8</strain>
    </source>
</reference>
<feature type="domain" description="Helicase C-terminal" evidence="9">
    <location>
        <begin position="794"/>
        <end position="944"/>
    </location>
</feature>
<feature type="region of interest" description="Disordered" evidence="7">
    <location>
        <begin position="669"/>
        <end position="796"/>
    </location>
</feature>
<feature type="compositionally biased region" description="Basic and acidic residues" evidence="7">
    <location>
        <begin position="196"/>
        <end position="207"/>
    </location>
</feature>
<dbReference type="Pfam" id="PF00271">
    <property type="entry name" value="Helicase_C"/>
    <property type="match status" value="1"/>
</dbReference>
<proteinExistence type="inferred from homology"/>
<comment type="catalytic activity">
    <reaction evidence="6">
        <text>ATP + H2O = ADP + phosphate + H(+)</text>
        <dbReference type="Rhea" id="RHEA:13065"/>
        <dbReference type="ChEBI" id="CHEBI:15377"/>
        <dbReference type="ChEBI" id="CHEBI:15378"/>
        <dbReference type="ChEBI" id="CHEBI:30616"/>
        <dbReference type="ChEBI" id="CHEBI:43474"/>
        <dbReference type="ChEBI" id="CHEBI:456216"/>
        <dbReference type="EC" id="3.6.4.13"/>
    </reaction>
</comment>
<feature type="region of interest" description="Disordered" evidence="7">
    <location>
        <begin position="114"/>
        <end position="237"/>
    </location>
</feature>
<comment type="caution">
    <text evidence="10">The sequence shown here is derived from an EMBL/GenBank/DDBJ whole genome shotgun (WGS) entry which is preliminary data.</text>
</comment>
<evidence type="ECO:0000259" key="9">
    <source>
        <dbReference type="PROSITE" id="PS51194"/>
    </source>
</evidence>
<gene>
    <name evidence="10" type="ORF">FGG08_003992</name>
</gene>
<evidence type="ECO:0000256" key="6">
    <source>
        <dbReference type="RuleBase" id="RU365068"/>
    </source>
</evidence>
<dbReference type="SMART" id="SM00487">
    <property type="entry name" value="DEXDc"/>
    <property type="match status" value="1"/>
</dbReference>
<comment type="similarity">
    <text evidence="6">Belongs to the DEAD box helicase family.</text>
</comment>
<dbReference type="Gene3D" id="3.40.50.300">
    <property type="entry name" value="P-loop containing nucleotide triphosphate hydrolases"/>
    <property type="match status" value="2"/>
</dbReference>
<comment type="domain">
    <text evidence="6">The Q motif is unique to and characteristic of the DEAD box family of RNA helicases and controls ATP binding and hydrolysis.</text>
</comment>
<feature type="compositionally biased region" description="Polar residues" evidence="7">
    <location>
        <begin position="671"/>
        <end position="695"/>
    </location>
</feature>
<dbReference type="InterPro" id="IPR027417">
    <property type="entry name" value="P-loop_NTPase"/>
</dbReference>
<evidence type="ECO:0000313" key="10">
    <source>
        <dbReference type="EMBL" id="KAH0541517.1"/>
    </source>
</evidence>
<evidence type="ECO:0000259" key="8">
    <source>
        <dbReference type="PROSITE" id="PS51192"/>
    </source>
</evidence>
<evidence type="ECO:0000256" key="2">
    <source>
        <dbReference type="ARBA" id="ARBA00022801"/>
    </source>
</evidence>
<dbReference type="InterPro" id="IPR014001">
    <property type="entry name" value="Helicase_ATP-bd"/>
</dbReference>
<organism evidence="10 11">
    <name type="scientific">Glutinoglossum americanum</name>
    <dbReference type="NCBI Taxonomy" id="1670608"/>
    <lineage>
        <taxon>Eukaryota</taxon>
        <taxon>Fungi</taxon>
        <taxon>Dikarya</taxon>
        <taxon>Ascomycota</taxon>
        <taxon>Pezizomycotina</taxon>
        <taxon>Geoglossomycetes</taxon>
        <taxon>Geoglossales</taxon>
        <taxon>Geoglossaceae</taxon>
        <taxon>Glutinoglossum</taxon>
    </lineage>
</organism>
<dbReference type="InterPro" id="IPR000629">
    <property type="entry name" value="RNA-helicase_DEAD-box_CS"/>
</dbReference>
<dbReference type="EC" id="3.6.4.13" evidence="6"/>
<feature type="domain" description="Helicase ATP-binding" evidence="8">
    <location>
        <begin position="353"/>
        <end position="599"/>
    </location>
</feature>
<keyword evidence="11" id="KW-1185">Reference proteome</keyword>
<feature type="compositionally biased region" description="Basic and acidic residues" evidence="7">
    <location>
        <begin position="17"/>
        <end position="47"/>
    </location>
</feature>
<keyword evidence="1 6" id="KW-0547">Nucleotide-binding</keyword>
<dbReference type="AlphaFoldDB" id="A0A9P8IC73"/>
<feature type="compositionally biased region" description="Basic and acidic residues" evidence="7">
    <location>
        <begin position="121"/>
        <end position="131"/>
    </location>
</feature>
<name>A0A9P8IC73_9PEZI</name>
<dbReference type="CDD" id="cd17956">
    <property type="entry name" value="DEADc_DDX51"/>
    <property type="match status" value="1"/>
</dbReference>
<evidence type="ECO:0000256" key="1">
    <source>
        <dbReference type="ARBA" id="ARBA00022741"/>
    </source>
</evidence>
<keyword evidence="5 6" id="KW-0694">RNA-binding</keyword>
<feature type="compositionally biased region" description="Polar residues" evidence="7">
    <location>
        <begin position="771"/>
        <end position="796"/>
    </location>
</feature>
<dbReference type="EMBL" id="JAGHQL010000076">
    <property type="protein sequence ID" value="KAH0541517.1"/>
    <property type="molecule type" value="Genomic_DNA"/>
</dbReference>
<dbReference type="PANTHER" id="PTHR24031">
    <property type="entry name" value="RNA HELICASE"/>
    <property type="match status" value="1"/>
</dbReference>
<feature type="compositionally biased region" description="Basic and acidic residues" evidence="7">
    <location>
        <begin position="148"/>
        <end position="162"/>
    </location>
</feature>
<feature type="compositionally biased region" description="Basic residues" evidence="7">
    <location>
        <begin position="208"/>
        <end position="217"/>
    </location>
</feature>
<dbReference type="GO" id="GO:0016787">
    <property type="term" value="F:hydrolase activity"/>
    <property type="evidence" value="ECO:0007669"/>
    <property type="project" value="UniProtKB-KW"/>
</dbReference>
<feature type="compositionally biased region" description="Basic and acidic residues" evidence="7">
    <location>
        <begin position="57"/>
        <end position="81"/>
    </location>
</feature>
<evidence type="ECO:0000256" key="5">
    <source>
        <dbReference type="ARBA" id="ARBA00022884"/>
    </source>
</evidence>
<accession>A0A9P8IC73</accession>
<dbReference type="GO" id="GO:0003724">
    <property type="term" value="F:RNA helicase activity"/>
    <property type="evidence" value="ECO:0007669"/>
    <property type="project" value="UniProtKB-EC"/>
</dbReference>
<feature type="region of interest" description="Disordered" evidence="7">
    <location>
        <begin position="609"/>
        <end position="633"/>
    </location>
</feature>
<dbReference type="OrthoDB" id="3370at2759"/>
<dbReference type="GO" id="GO:0005524">
    <property type="term" value="F:ATP binding"/>
    <property type="evidence" value="ECO:0007669"/>
    <property type="project" value="UniProtKB-UniRule"/>
</dbReference>
<keyword evidence="4 6" id="KW-0067">ATP-binding</keyword>
<dbReference type="Proteomes" id="UP000698800">
    <property type="component" value="Unassembled WGS sequence"/>
</dbReference>
<keyword evidence="2 6" id="KW-0378">Hydrolase</keyword>
<sequence>MASQFYAQYIPPVQGQTERKEDEPLKLKRKLEDLESSRATLHSERPLTKSKKQKRQKPSEASRLVEHGQKEGEFSKESNEAKKRRYKKTDRAPGISPNRNTLVSGIEGEAALFGAAGKVDNGPKAKKDKNLDGNGAEDSDTFGTKAFTESRDMVEAREDGIHVKSTSNKKKAGTAVRNGEGEGYTDNEWDTSQGNKPKELWFLESRGKGGKGKRKSKTREGDLPCEATEPGGDMEGDAKYKSILSKFKRSAQISETLVKESPNETNGGLPNQEQTELQGLVPLPQPDEVPDSSGRPAFSTLPSWLAHPITVSSNSTTPFRDLQLNAKLVSSLESKGYREAFAVQSVVLPMLLPGPTQYMGDLCISAATGSGKTLAYVLPMVESLRDRTFTRLRGLIIVPTRELVVQAKEVCELCSIGSSLSVGVAVGNRPLRAERDLLIKRGQKYDPQTYKEMQKTSADAGNDSNYDSWSDSDLEDNFVTLPEHVANYASKVDILVCTPGRLVDHIRTTPGFTLEDLQWLIIDEADRLLDQSFQEWADVVLRAVENTREYGQMKAHEQILIDMGFRPPKNNTRKIVLSATMARDISKLSALKLRMPKLIVVDSHGSTRLKLSTENRGGDRAESQDETEADAFGLPQTLREWAIAAGDGNEKPLYLLQLLQTELLVGRDRSGATTSTSPKDVTSPVSLSETSSGEYSMSGDESETTSSESSASDESETSSSEASTSDDESEASNRVSASDDESETSPSRDSTSDGDSESIPSHALSPPASTPSPNSKSADDSTSLSAKAQVSSNTSPDKANKIGGILIFTKSNESAIRLSRLLSLLHPPLASHIGTLTGSIPSSARRKMLAAFRASKLSILLASDLVARGLDVKNITHIVNYDLPKSIKGYVHRVGRTARAGREGGAWTLITEKEAKWFWKEIGHGTSVRRSERQKVVRVKLDLDALGPEARKRYQEALDTLKSEVRGGVSSR</sequence>
<dbReference type="PROSITE" id="PS51192">
    <property type="entry name" value="HELICASE_ATP_BIND_1"/>
    <property type="match status" value="1"/>
</dbReference>
<dbReference type="Pfam" id="PF00270">
    <property type="entry name" value="DEAD"/>
    <property type="match status" value="2"/>
</dbReference>
<protein>
    <recommendedName>
        <fullName evidence="6">ATP-dependent RNA helicase</fullName>
        <ecNumber evidence="6">3.6.4.13</ecNumber>
    </recommendedName>
</protein>
<evidence type="ECO:0000256" key="4">
    <source>
        <dbReference type="ARBA" id="ARBA00022840"/>
    </source>
</evidence>
<dbReference type="SMART" id="SM00490">
    <property type="entry name" value="HELICc"/>
    <property type="match status" value="1"/>
</dbReference>
<feature type="compositionally biased region" description="Basic and acidic residues" evidence="7">
    <location>
        <begin position="611"/>
        <end position="623"/>
    </location>
</feature>
<dbReference type="PROSITE" id="PS00039">
    <property type="entry name" value="DEAD_ATP_HELICASE"/>
    <property type="match status" value="1"/>
</dbReference>
<dbReference type="CDD" id="cd18787">
    <property type="entry name" value="SF2_C_DEAD"/>
    <property type="match status" value="1"/>
</dbReference>
<evidence type="ECO:0000256" key="7">
    <source>
        <dbReference type="SAM" id="MobiDB-lite"/>
    </source>
</evidence>
<dbReference type="PROSITE" id="PS51194">
    <property type="entry name" value="HELICASE_CTER"/>
    <property type="match status" value="1"/>
</dbReference>
<dbReference type="InterPro" id="IPR001650">
    <property type="entry name" value="Helicase_C-like"/>
</dbReference>
<keyword evidence="3 6" id="KW-0347">Helicase</keyword>